<dbReference type="Proteomes" id="UP000677228">
    <property type="component" value="Unassembled WGS sequence"/>
</dbReference>
<evidence type="ECO:0000313" key="3">
    <source>
        <dbReference type="Proteomes" id="UP000682733"/>
    </source>
</evidence>
<organism evidence="2 3">
    <name type="scientific">Didymodactylos carnosus</name>
    <dbReference type="NCBI Taxonomy" id="1234261"/>
    <lineage>
        <taxon>Eukaryota</taxon>
        <taxon>Metazoa</taxon>
        <taxon>Spiralia</taxon>
        <taxon>Gnathifera</taxon>
        <taxon>Rotifera</taxon>
        <taxon>Eurotatoria</taxon>
        <taxon>Bdelloidea</taxon>
        <taxon>Philodinida</taxon>
        <taxon>Philodinidae</taxon>
        <taxon>Didymodactylos</taxon>
    </lineage>
</organism>
<evidence type="ECO:0000313" key="1">
    <source>
        <dbReference type="EMBL" id="CAF0765505.1"/>
    </source>
</evidence>
<proteinExistence type="predicted"/>
<reference evidence="2" key="1">
    <citation type="submission" date="2021-02" db="EMBL/GenBank/DDBJ databases">
        <authorList>
            <person name="Nowell W R."/>
        </authorList>
    </citation>
    <scope>NUCLEOTIDE SEQUENCE</scope>
</reference>
<sequence>METRVTSSIYSVQYTSNNKGKIPALPEPLGHVGCTMNKTHIIVVGGVNRDMQMQNHCYTFDKRTVQWTRIANIFDKYALPSLAITSDGEIIYAIGGLDMLATVPTASEAVFKYEKSKNRWQELTPLPKGRLLSIIVLIQKMVLCIGGLTLLNGVPYSLPEIQSFDGNKWYLAFCLNEFDSTWELNKKGDSLDFIKPDDKPLELFRPNFDANGKMISLTNLHTQIEVKLNEQKCSDEYPCGLSQTCLDKKLAQKKEKRKQQMRLENIDYETVALANLCRKKKSEPKTFLLQASTTIQKPIKTKSYVKVSSKMSMDKIQNPYQITSSVVTKSSPLQKFPSPPQAKIPISSSIPISKLKRPVTLDDALPRRTPSPPSTDTSNMVERVYSFPSRSTVQKIATEIRKEPVKKVFNNKTKKITKSHKDKSLKSKRKEVNASVIGEKKNVKLDDKLNSVLTKGQHSLIRNDERKNKPSVRRLISSLEKENNRLPLTPDQSPSIEATIKEEINKIISHTKMANRQQLADFKKPKKQQYKLGSHKTNNGSEIKSTVIIKPKKSSMQSISPQINTPQIIDVKSKENRDSVKSQKVLPVQIEIHRETHASVGLTPATSSSLPAGIPLPLRQSSPTTGLKIPMLNYKKNLLLRKKFMKKVLEFNKMV</sequence>
<evidence type="ECO:0000313" key="2">
    <source>
        <dbReference type="EMBL" id="CAF3545569.1"/>
    </source>
</evidence>
<dbReference type="EMBL" id="CAJOBA010000623">
    <property type="protein sequence ID" value="CAF3545569.1"/>
    <property type="molecule type" value="Genomic_DNA"/>
</dbReference>
<dbReference type="AlphaFoldDB" id="A0A8S2GPX9"/>
<gene>
    <name evidence="1" type="ORF">OVA965_LOCUS2788</name>
    <name evidence="2" type="ORF">TMI583_LOCUS2787</name>
</gene>
<dbReference type="Proteomes" id="UP000682733">
    <property type="component" value="Unassembled WGS sequence"/>
</dbReference>
<dbReference type="InterPro" id="IPR015915">
    <property type="entry name" value="Kelch-typ_b-propeller"/>
</dbReference>
<comment type="caution">
    <text evidence="2">The sequence shown here is derived from an EMBL/GenBank/DDBJ whole genome shotgun (WGS) entry which is preliminary data.</text>
</comment>
<dbReference type="SUPFAM" id="SSF117281">
    <property type="entry name" value="Kelch motif"/>
    <property type="match status" value="1"/>
</dbReference>
<accession>A0A8S2GPX9</accession>
<protein>
    <submittedName>
        <fullName evidence="2">Uncharacterized protein</fullName>
    </submittedName>
</protein>
<dbReference type="EMBL" id="CAJNOK010000623">
    <property type="protein sequence ID" value="CAF0765505.1"/>
    <property type="molecule type" value="Genomic_DNA"/>
</dbReference>
<dbReference type="Gene3D" id="2.120.10.80">
    <property type="entry name" value="Kelch-type beta propeller"/>
    <property type="match status" value="1"/>
</dbReference>
<name>A0A8S2GPX9_9BILA</name>